<comment type="caution">
    <text evidence="3">The sequence shown here is derived from an EMBL/GenBank/DDBJ whole genome shotgun (WGS) entry which is preliminary data.</text>
</comment>
<evidence type="ECO:0000259" key="2">
    <source>
        <dbReference type="Pfam" id="PF02541"/>
    </source>
</evidence>
<evidence type="ECO:0000313" key="4">
    <source>
        <dbReference type="Proteomes" id="UP000609879"/>
    </source>
</evidence>
<evidence type="ECO:0000256" key="1">
    <source>
        <dbReference type="ARBA" id="ARBA00007125"/>
    </source>
</evidence>
<dbReference type="Gene3D" id="3.30.420.150">
    <property type="entry name" value="Exopolyphosphatase. Domain 2"/>
    <property type="match status" value="1"/>
</dbReference>
<protein>
    <recommendedName>
        <fullName evidence="2">Ppx/GppA phosphatase N-terminal domain-containing protein</fullName>
    </recommendedName>
</protein>
<dbReference type="InterPro" id="IPR003695">
    <property type="entry name" value="Ppx_GppA_N"/>
</dbReference>
<comment type="similarity">
    <text evidence="1">Belongs to the GppA/Ppx family.</text>
</comment>
<dbReference type="EMBL" id="BOMI01000037">
    <property type="protein sequence ID" value="GID73768.1"/>
    <property type="molecule type" value="Genomic_DNA"/>
</dbReference>
<feature type="domain" description="Ppx/GppA phosphatase N-terminal" evidence="2">
    <location>
        <begin position="29"/>
        <end position="299"/>
    </location>
</feature>
<dbReference type="Pfam" id="PF02541">
    <property type="entry name" value="Ppx-GppA"/>
    <property type="match status" value="1"/>
</dbReference>
<evidence type="ECO:0000313" key="3">
    <source>
        <dbReference type="EMBL" id="GID73768.1"/>
    </source>
</evidence>
<organism evidence="3 4">
    <name type="scientific">Paractinoplanes deccanensis</name>
    <dbReference type="NCBI Taxonomy" id="113561"/>
    <lineage>
        <taxon>Bacteria</taxon>
        <taxon>Bacillati</taxon>
        <taxon>Actinomycetota</taxon>
        <taxon>Actinomycetes</taxon>
        <taxon>Micromonosporales</taxon>
        <taxon>Micromonosporaceae</taxon>
        <taxon>Paractinoplanes</taxon>
    </lineage>
</organism>
<dbReference type="CDD" id="cd24056">
    <property type="entry name" value="ASKHA_NBD_MtPPX1-like"/>
    <property type="match status" value="1"/>
</dbReference>
<accession>A0ABQ3Y1A4</accession>
<gene>
    <name evidence="3" type="ORF">Ade02nite_24090</name>
</gene>
<name>A0ABQ3Y1A4_9ACTN</name>
<dbReference type="Proteomes" id="UP000609879">
    <property type="component" value="Unassembled WGS sequence"/>
</dbReference>
<dbReference type="PANTHER" id="PTHR30005:SF0">
    <property type="entry name" value="RETROGRADE REGULATION PROTEIN 2"/>
    <property type="match status" value="1"/>
</dbReference>
<reference evidence="3 4" key="1">
    <citation type="submission" date="2021-01" db="EMBL/GenBank/DDBJ databases">
        <title>Whole genome shotgun sequence of Actinoplanes deccanensis NBRC 13994.</title>
        <authorList>
            <person name="Komaki H."/>
            <person name="Tamura T."/>
        </authorList>
    </citation>
    <scope>NUCLEOTIDE SEQUENCE [LARGE SCALE GENOMIC DNA]</scope>
    <source>
        <strain evidence="3 4">NBRC 13994</strain>
    </source>
</reference>
<keyword evidence="4" id="KW-1185">Reference proteome</keyword>
<dbReference type="InterPro" id="IPR043129">
    <property type="entry name" value="ATPase_NBD"/>
</dbReference>
<proteinExistence type="inferred from homology"/>
<dbReference type="Gene3D" id="3.30.420.40">
    <property type="match status" value="1"/>
</dbReference>
<sequence>MRAAVLDVGSNAVNLTIAEPGAMFRSWKTHTYLAGDLRRDGGLSSAGRRRLITAVGEAVAEARRVGVEELLPYATAVIRDAPDRDEVLAEVAAATGVRLGTLTGVEDAEATFLAARRWEGWNPGPLLLADIGGGSVELAFGRDLKPDWAVSLDLGARVLTRRFLRGGESPARRAARDLRQHVRSEVRRALAGTSWESRTTAVAASKTFQQLARLTGAAPMCRGPYVARRLHRQRLRPWTDRLAAMPAKRRAKLPGVSKHRACQIVAGSIVADEVMRGLGLTSLRITPWGLREGILLGRLEGGRSDFVNARWSPLP</sequence>
<dbReference type="InterPro" id="IPR050273">
    <property type="entry name" value="GppA/Ppx_hydrolase"/>
</dbReference>
<dbReference type="RefSeq" id="WP_203761662.1">
    <property type="nucleotide sequence ID" value="NZ_BAAABO010000027.1"/>
</dbReference>
<dbReference type="PANTHER" id="PTHR30005">
    <property type="entry name" value="EXOPOLYPHOSPHATASE"/>
    <property type="match status" value="1"/>
</dbReference>
<dbReference type="SUPFAM" id="SSF53067">
    <property type="entry name" value="Actin-like ATPase domain"/>
    <property type="match status" value="2"/>
</dbReference>